<dbReference type="EMBL" id="AOMB01000005">
    <property type="protein sequence ID" value="EMA41450.1"/>
    <property type="molecule type" value="Genomic_DNA"/>
</dbReference>
<dbReference type="OrthoDB" id="212530at2157"/>
<accession>M0MAN6</accession>
<protein>
    <submittedName>
        <fullName evidence="1">Uncharacterized protein</fullName>
    </submittedName>
</protein>
<dbReference type="AlphaFoldDB" id="M0MAN6"/>
<evidence type="ECO:0000313" key="1">
    <source>
        <dbReference type="EMBL" id="EMA41450.1"/>
    </source>
</evidence>
<evidence type="ECO:0000313" key="2">
    <source>
        <dbReference type="Proteomes" id="UP000011566"/>
    </source>
</evidence>
<dbReference type="Proteomes" id="UP000011566">
    <property type="component" value="Unassembled WGS sequence"/>
</dbReference>
<dbReference type="RefSeq" id="WP_007690080.1">
    <property type="nucleotide sequence ID" value="NZ_AJRK01000359.1"/>
</dbReference>
<sequence>MNDTLSCSRCGHGWGLTITTGSHNGDRAFEVYECECGATGTLTHDEITGTALTGCLR</sequence>
<comment type="caution">
    <text evidence="1">The sequence shown here is derived from an EMBL/GenBank/DDBJ whole genome shotgun (WGS) entry which is preliminary data.</text>
</comment>
<name>M0MAN6_9EURY</name>
<gene>
    <name evidence="1" type="ORF">C447_01310</name>
</gene>
<proteinExistence type="predicted"/>
<dbReference type="PATRIC" id="fig|1132509.6.peg.317"/>
<reference evidence="1 2" key="1">
    <citation type="journal article" date="2014" name="PLoS Genet.">
        <title>Phylogenetically driven sequencing of extremely halophilic archaea reveals strategies for static and dynamic osmo-response.</title>
        <authorList>
            <person name="Becker E.A."/>
            <person name="Seitzer P.M."/>
            <person name="Tritt A."/>
            <person name="Larsen D."/>
            <person name="Krusor M."/>
            <person name="Yao A.I."/>
            <person name="Wu D."/>
            <person name="Madern D."/>
            <person name="Eisen J.A."/>
            <person name="Darling A.E."/>
            <person name="Facciotti M.T."/>
        </authorList>
    </citation>
    <scope>NUCLEOTIDE SEQUENCE [LARGE SCALE GENOMIC DNA]</scope>
    <source>
        <strain evidence="1 2">100A6</strain>
    </source>
</reference>
<keyword evidence="2" id="KW-1185">Reference proteome</keyword>
<organism evidence="1 2">
    <name type="scientific">Halococcus hamelinensis 100A6</name>
    <dbReference type="NCBI Taxonomy" id="1132509"/>
    <lineage>
        <taxon>Archaea</taxon>
        <taxon>Methanobacteriati</taxon>
        <taxon>Methanobacteriota</taxon>
        <taxon>Stenosarchaea group</taxon>
        <taxon>Halobacteria</taxon>
        <taxon>Halobacteriales</taxon>
        <taxon>Halococcaceae</taxon>
        <taxon>Halococcus</taxon>
    </lineage>
</organism>